<dbReference type="AlphaFoldDB" id="A0A2P2J7U0"/>
<evidence type="ECO:0000313" key="1">
    <source>
        <dbReference type="EMBL" id="MBW89528.1"/>
    </source>
</evidence>
<protein>
    <submittedName>
        <fullName evidence="1">Uncharacterized protein</fullName>
    </submittedName>
</protein>
<reference evidence="1" key="1">
    <citation type="submission" date="2018-02" db="EMBL/GenBank/DDBJ databases">
        <title>Rhizophora mucronata_Transcriptome.</title>
        <authorList>
            <person name="Meera S.P."/>
            <person name="Sreeshan A."/>
            <person name="Augustine A."/>
        </authorList>
    </citation>
    <scope>NUCLEOTIDE SEQUENCE</scope>
    <source>
        <tissue evidence="1">Leaf</tissue>
    </source>
</reference>
<proteinExistence type="predicted"/>
<sequence length="32" mass="4099">MESARFLFIHWLWHFHSRLLIQLSVWFSRKII</sequence>
<organism evidence="1">
    <name type="scientific">Rhizophora mucronata</name>
    <name type="common">Asiatic mangrove</name>
    <dbReference type="NCBI Taxonomy" id="61149"/>
    <lineage>
        <taxon>Eukaryota</taxon>
        <taxon>Viridiplantae</taxon>
        <taxon>Streptophyta</taxon>
        <taxon>Embryophyta</taxon>
        <taxon>Tracheophyta</taxon>
        <taxon>Spermatophyta</taxon>
        <taxon>Magnoliopsida</taxon>
        <taxon>eudicotyledons</taxon>
        <taxon>Gunneridae</taxon>
        <taxon>Pentapetalae</taxon>
        <taxon>rosids</taxon>
        <taxon>fabids</taxon>
        <taxon>Malpighiales</taxon>
        <taxon>Rhizophoraceae</taxon>
        <taxon>Rhizophora</taxon>
    </lineage>
</organism>
<name>A0A2P2J7U0_RHIMU</name>
<accession>A0A2P2J7U0</accession>
<dbReference type="EMBL" id="GGEC01009045">
    <property type="protein sequence ID" value="MBW89528.1"/>
    <property type="molecule type" value="Transcribed_RNA"/>
</dbReference>